<dbReference type="EMBL" id="CP015164">
    <property type="protein sequence ID" value="AOW47844.1"/>
    <property type="molecule type" value="Genomic_DNA"/>
</dbReference>
<accession>A0A1D8QZU2</accession>
<dbReference type="AlphaFoldDB" id="A0A1D8QZU2"/>
<organism evidence="1 2">
    <name type="scientific">Acetobacter ascendens</name>
    <dbReference type="NCBI Taxonomy" id="481146"/>
    <lineage>
        <taxon>Bacteria</taxon>
        <taxon>Pseudomonadati</taxon>
        <taxon>Pseudomonadota</taxon>
        <taxon>Alphaproteobacteria</taxon>
        <taxon>Acetobacterales</taxon>
        <taxon>Acetobacteraceae</taxon>
        <taxon>Acetobacter</taxon>
    </lineage>
</organism>
<gene>
    <name evidence="1" type="ORF">A4S02_08385</name>
</gene>
<evidence type="ECO:0000313" key="1">
    <source>
        <dbReference type="EMBL" id="AOW47844.1"/>
    </source>
</evidence>
<keyword evidence="2" id="KW-1185">Reference proteome</keyword>
<protein>
    <submittedName>
        <fullName evidence="1">Uncharacterized protein</fullName>
    </submittedName>
</protein>
<dbReference type="KEGG" id="aasc:A4S02_08385"/>
<evidence type="ECO:0000313" key="2">
    <source>
        <dbReference type="Proteomes" id="UP000175973"/>
    </source>
</evidence>
<sequence length="84" mass="9548">MHETVMTVHHLAEAPRAVTSVSHPWKVREWGFVRKRLIPHKNKNEPIFFPAGPGPETQTLRFGRNIGRNTLSVSVIFQTMSDTA</sequence>
<name>A0A1D8QZU2_9PROT</name>
<reference evidence="2" key="1">
    <citation type="submission" date="2016-04" db="EMBL/GenBank/DDBJ databases">
        <authorList>
            <person name="Jeon C.O."/>
            <person name="Cho G.Y."/>
            <person name="Jeong H.I."/>
            <person name="Kim K.H."/>
        </authorList>
    </citation>
    <scope>NUCLEOTIDE SEQUENCE [LARGE SCALE GENOMIC DNA]</scope>
    <source>
        <strain evidence="2">LMG 1590</strain>
    </source>
</reference>
<proteinExistence type="predicted"/>
<dbReference type="Proteomes" id="UP000175973">
    <property type="component" value="Chromosome"/>
</dbReference>